<keyword evidence="14" id="KW-1185">Reference proteome</keyword>
<dbReference type="EMBL" id="JAMTCK010000003">
    <property type="protein sequence ID" value="MCP2164720.1"/>
    <property type="molecule type" value="Genomic_DNA"/>
</dbReference>
<comment type="subcellular location">
    <subcellularLocation>
        <location evidence="1">Cell membrane</location>
        <topology evidence="1">Multi-pass membrane protein</topology>
    </subcellularLocation>
</comment>
<feature type="transmembrane region" description="Helical" evidence="11">
    <location>
        <begin position="254"/>
        <end position="278"/>
    </location>
</feature>
<dbReference type="Gene3D" id="1.20.1250.20">
    <property type="entry name" value="MFS general substrate transporter like domains"/>
    <property type="match status" value="2"/>
</dbReference>
<evidence type="ECO:0000313" key="14">
    <source>
        <dbReference type="Proteomes" id="UP001206128"/>
    </source>
</evidence>
<feature type="transmembrane region" description="Helical" evidence="11">
    <location>
        <begin position="412"/>
        <end position="431"/>
    </location>
</feature>
<evidence type="ECO:0000256" key="9">
    <source>
        <dbReference type="ARBA" id="ARBA00037295"/>
    </source>
</evidence>
<comment type="similarity">
    <text evidence="2">Belongs to the major facilitator superfamily. Metabolite:H+ Symporter (MHS) family (TC 2.A.1.6) family.</text>
</comment>
<dbReference type="InterPro" id="IPR011701">
    <property type="entry name" value="MFS"/>
</dbReference>
<dbReference type="FunFam" id="1.20.1250.20:FF:000001">
    <property type="entry name" value="Dicarboxylate MFS transporter"/>
    <property type="match status" value="1"/>
</dbReference>
<evidence type="ECO:0000256" key="6">
    <source>
        <dbReference type="ARBA" id="ARBA00022847"/>
    </source>
</evidence>
<accession>A0AAE3KF96</accession>
<dbReference type="Pfam" id="PF00083">
    <property type="entry name" value="Sugar_tr"/>
    <property type="match status" value="1"/>
</dbReference>
<keyword evidence="8 11" id="KW-0472">Membrane</keyword>
<dbReference type="RefSeq" id="WP_253768675.1">
    <property type="nucleotide sequence ID" value="NZ_JAMTCK010000003.1"/>
</dbReference>
<evidence type="ECO:0000256" key="8">
    <source>
        <dbReference type="ARBA" id="ARBA00023136"/>
    </source>
</evidence>
<feature type="transmembrane region" description="Helical" evidence="11">
    <location>
        <begin position="124"/>
        <end position="144"/>
    </location>
</feature>
<dbReference type="PANTHER" id="PTHR43045:SF2">
    <property type="entry name" value="INNER MEMBRANE METABOLITE TRANSPORT PROTEIN YHJE"/>
    <property type="match status" value="1"/>
</dbReference>
<dbReference type="SUPFAM" id="SSF103473">
    <property type="entry name" value="MFS general substrate transporter"/>
    <property type="match status" value="1"/>
</dbReference>
<keyword evidence="5 11" id="KW-0812">Transmembrane</keyword>
<dbReference type="Pfam" id="PF07690">
    <property type="entry name" value="MFS_1"/>
    <property type="match status" value="1"/>
</dbReference>
<proteinExistence type="inferred from homology"/>
<dbReference type="GO" id="GO:0005886">
    <property type="term" value="C:plasma membrane"/>
    <property type="evidence" value="ECO:0007669"/>
    <property type="project" value="UniProtKB-SubCell"/>
</dbReference>
<evidence type="ECO:0000256" key="3">
    <source>
        <dbReference type="ARBA" id="ARBA00022448"/>
    </source>
</evidence>
<feature type="transmembrane region" description="Helical" evidence="11">
    <location>
        <begin position="65"/>
        <end position="88"/>
    </location>
</feature>
<dbReference type="InterPro" id="IPR005828">
    <property type="entry name" value="MFS_sugar_transport-like"/>
</dbReference>
<dbReference type="GO" id="GO:0015293">
    <property type="term" value="F:symporter activity"/>
    <property type="evidence" value="ECO:0007669"/>
    <property type="project" value="UniProtKB-KW"/>
</dbReference>
<evidence type="ECO:0000256" key="7">
    <source>
        <dbReference type="ARBA" id="ARBA00022989"/>
    </source>
</evidence>
<name>A0AAE3KF96_9PSEU</name>
<feature type="transmembrane region" description="Helical" evidence="11">
    <location>
        <begin position="27"/>
        <end position="53"/>
    </location>
</feature>
<comment type="function">
    <text evidence="9">May be a proton symporter involved in the uptake of osmolytes such as proline and glycine betaine.</text>
</comment>
<evidence type="ECO:0000313" key="13">
    <source>
        <dbReference type="EMBL" id="MCP2164720.1"/>
    </source>
</evidence>
<dbReference type="Proteomes" id="UP001206128">
    <property type="component" value="Unassembled WGS sequence"/>
</dbReference>
<dbReference type="PANTHER" id="PTHR43045">
    <property type="entry name" value="SHIKIMATE TRANSPORTER"/>
    <property type="match status" value="1"/>
</dbReference>
<evidence type="ECO:0000256" key="5">
    <source>
        <dbReference type="ARBA" id="ARBA00022692"/>
    </source>
</evidence>
<dbReference type="PROSITE" id="PS00217">
    <property type="entry name" value="SUGAR_TRANSPORT_2"/>
    <property type="match status" value="1"/>
</dbReference>
<evidence type="ECO:0000256" key="11">
    <source>
        <dbReference type="SAM" id="Phobius"/>
    </source>
</evidence>
<dbReference type="InterPro" id="IPR005829">
    <property type="entry name" value="Sugar_transporter_CS"/>
</dbReference>
<evidence type="ECO:0000259" key="12">
    <source>
        <dbReference type="PROSITE" id="PS50850"/>
    </source>
</evidence>
<dbReference type="PROSITE" id="PS50850">
    <property type="entry name" value="MFS"/>
    <property type="match status" value="1"/>
</dbReference>
<keyword evidence="7 11" id="KW-1133">Transmembrane helix</keyword>
<dbReference type="InterPro" id="IPR020846">
    <property type="entry name" value="MFS_dom"/>
</dbReference>
<dbReference type="CDD" id="cd17369">
    <property type="entry name" value="MFS_ShiA_like"/>
    <property type="match status" value="1"/>
</dbReference>
<evidence type="ECO:0000256" key="2">
    <source>
        <dbReference type="ARBA" id="ARBA00008240"/>
    </source>
</evidence>
<keyword evidence="3" id="KW-0813">Transport</keyword>
<feature type="transmembrane region" description="Helical" evidence="11">
    <location>
        <begin position="344"/>
        <end position="363"/>
    </location>
</feature>
<organism evidence="13 14">
    <name type="scientific">Goodfellowiella coeruleoviolacea</name>
    <dbReference type="NCBI Taxonomy" id="334858"/>
    <lineage>
        <taxon>Bacteria</taxon>
        <taxon>Bacillati</taxon>
        <taxon>Actinomycetota</taxon>
        <taxon>Actinomycetes</taxon>
        <taxon>Pseudonocardiales</taxon>
        <taxon>Pseudonocardiaceae</taxon>
        <taxon>Goodfellowiella</taxon>
    </lineage>
</organism>
<gene>
    <name evidence="13" type="ORF">LX83_001560</name>
</gene>
<reference evidence="13" key="1">
    <citation type="submission" date="2022-06" db="EMBL/GenBank/DDBJ databases">
        <title>Genomic Encyclopedia of Archaeal and Bacterial Type Strains, Phase II (KMG-II): from individual species to whole genera.</title>
        <authorList>
            <person name="Goeker M."/>
        </authorList>
    </citation>
    <scope>NUCLEOTIDE SEQUENCE</scope>
    <source>
        <strain evidence="13">DSM 43935</strain>
    </source>
</reference>
<evidence type="ECO:0000256" key="10">
    <source>
        <dbReference type="ARBA" id="ARBA00039918"/>
    </source>
</evidence>
<feature type="transmembrane region" description="Helical" evidence="11">
    <location>
        <begin position="320"/>
        <end position="338"/>
    </location>
</feature>
<evidence type="ECO:0000256" key="4">
    <source>
        <dbReference type="ARBA" id="ARBA00022475"/>
    </source>
</evidence>
<feature type="transmembrane region" description="Helical" evidence="11">
    <location>
        <begin position="200"/>
        <end position="219"/>
    </location>
</feature>
<protein>
    <recommendedName>
        <fullName evidence="10">Putative proline/betaine transporter</fullName>
    </recommendedName>
</protein>
<feature type="transmembrane region" description="Helical" evidence="11">
    <location>
        <begin position="165"/>
        <end position="188"/>
    </location>
</feature>
<keyword evidence="4" id="KW-1003">Cell membrane</keyword>
<dbReference type="InterPro" id="IPR036259">
    <property type="entry name" value="MFS_trans_sf"/>
</dbReference>
<feature type="transmembrane region" description="Helical" evidence="11">
    <location>
        <begin position="100"/>
        <end position="118"/>
    </location>
</feature>
<keyword evidence="6" id="KW-0769">Symport</keyword>
<evidence type="ECO:0000256" key="1">
    <source>
        <dbReference type="ARBA" id="ARBA00004651"/>
    </source>
</evidence>
<feature type="transmembrane region" description="Helical" evidence="11">
    <location>
        <begin position="384"/>
        <end position="406"/>
    </location>
</feature>
<feature type="transmembrane region" description="Helical" evidence="11">
    <location>
        <begin position="290"/>
        <end position="308"/>
    </location>
</feature>
<comment type="caution">
    <text evidence="13">The sequence shown here is derived from an EMBL/GenBank/DDBJ whole genome shotgun (WGS) entry which is preliminary data.</text>
</comment>
<dbReference type="AlphaFoldDB" id="A0AAE3KF96"/>
<feature type="domain" description="Major facilitator superfamily (MFS) profile" evidence="12">
    <location>
        <begin position="27"/>
        <end position="436"/>
    </location>
</feature>
<sequence>MVTSQNEAAAGAEPGARPGGGRALNRVALASFVGTAIEFYDFYIYGTAAALVINSAFFPNLSPVIGTLAAFSTFAVAFIARPLGSLLFGHFGDRVGRKSMLVASLLTMGLSTVAIGLLPSHATIGVLAPVLLVVLRFLQGLGLGGEWGGAALLAAEYAPRGKRGWYSTFPQIGPSIGFFAASGAFLVLSSLQSDEAFRAWGWRVPFLASALLVVVGLVVRLRIAETPVFAEVIRRQERSSLPLVDMLRTAPVRLLLGGGTIIVSYVLFYIATTFGLSYATSTLHIPKNTVLLLQVVAIWAMAVATVLACRASDRFGRRAVLLSGCGYAVVAGLLFFPLLDTRSLPLVCLAFALALAGMGWVYGPLGAFLPELFPARFRYSASSFAYNLGGVLGGALAPTIATWLVAGFGSASVGYYMAGAAVISLLCVLALPETRQTQL</sequence>